<dbReference type="SUPFAM" id="SSF55073">
    <property type="entry name" value="Nucleotide cyclase"/>
    <property type="match status" value="1"/>
</dbReference>
<dbReference type="GO" id="GO:1902201">
    <property type="term" value="P:negative regulation of bacterial-type flagellum-dependent cell motility"/>
    <property type="evidence" value="ECO:0007669"/>
    <property type="project" value="TreeGrafter"/>
</dbReference>
<accession>A0A1Y0I2M6</accession>
<evidence type="ECO:0000256" key="3">
    <source>
        <dbReference type="ARBA" id="ARBA00034247"/>
    </source>
</evidence>
<dbReference type="OrthoDB" id="5289013at2"/>
<dbReference type="Pfam" id="PF07696">
    <property type="entry name" value="7TMR-DISMED2"/>
    <property type="match status" value="1"/>
</dbReference>
<feature type="transmembrane region" description="Helical" evidence="4">
    <location>
        <begin position="287"/>
        <end position="307"/>
    </location>
</feature>
<dbReference type="AlphaFoldDB" id="A0A1Y0I2M6"/>
<feature type="signal peptide" evidence="5">
    <location>
        <begin position="1"/>
        <end position="25"/>
    </location>
</feature>
<feature type="transmembrane region" description="Helical" evidence="4">
    <location>
        <begin position="341"/>
        <end position="364"/>
    </location>
</feature>
<dbReference type="Gene3D" id="3.30.70.270">
    <property type="match status" value="1"/>
</dbReference>
<evidence type="ECO:0000259" key="6">
    <source>
        <dbReference type="PROSITE" id="PS50887"/>
    </source>
</evidence>
<evidence type="ECO:0000256" key="4">
    <source>
        <dbReference type="SAM" id="Phobius"/>
    </source>
</evidence>
<feature type="transmembrane region" description="Helical" evidence="4">
    <location>
        <begin position="370"/>
        <end position="392"/>
    </location>
</feature>
<comment type="catalytic activity">
    <reaction evidence="3">
        <text>2 GTP = 3',3'-c-di-GMP + 2 diphosphate</text>
        <dbReference type="Rhea" id="RHEA:24898"/>
        <dbReference type="ChEBI" id="CHEBI:33019"/>
        <dbReference type="ChEBI" id="CHEBI:37565"/>
        <dbReference type="ChEBI" id="CHEBI:58805"/>
        <dbReference type="EC" id="2.7.7.65"/>
    </reaction>
</comment>
<evidence type="ECO:0000313" key="8">
    <source>
        <dbReference type="Proteomes" id="UP000196027"/>
    </source>
</evidence>
<dbReference type="KEGG" id="ome:OLMES_0406"/>
<dbReference type="InterPro" id="IPR011623">
    <property type="entry name" value="7TMR_DISM_rcpt_extracell_dom1"/>
</dbReference>
<sequence length="638" mass="71974">MSQRSISAYLFFYCAILLASAQIRADLACDPVMLSADTLSAPLGKSLQFYIDPAGQQQLESILQRPLPWRPAAQEVPSFGYDTRDFWFKGCLSNTDSRYSHWKLHIAYPLLDRLNLIIHRKNGTTQQYRLGDNLPYDQRPVKHRDFVIPLDLDANETVHFAINIQTQGTAKLPLTIWRPDAFEAYNYEVQMLHGIYFGFMVVMVLYNFFIFLWVRDRSYLYYLGYVAGLGLVQFTFLGFSYQYLWPTSPWLQEKLMPVGICFTLVSICAFTLVFLDIKKYSRFGAGTLTAIISLAVLFAFLAFFLPYTLMTRLSILLVLIGSCTCFLLGLLTLIKRNPFALFYMLAWSTLLGGAFMLAMTGFNWLPSNVITINALEIGGAAEVVLLSLALAARIKYFREQQYRAEQEALQAAELARIERDIRISAQESENERLEQQVKHRTEALEHALSGLREANQKLEHISATDALTGIFNRRYFNQQYRDAYLQGIAQQHPISIMMLDIDHFKNINDTWGHQAGDAVLQEVAQIATERLGHHGIFARYGGEEFIAMLPNSKAATSATIAERIRRDIAATRILHEGYDIAATISIGVASIIPRDVRLSTGLIAQADLALYTAKENGRNQVSVATQTPVAASVANSPQ</sequence>
<evidence type="ECO:0000256" key="2">
    <source>
        <dbReference type="ARBA" id="ARBA00012528"/>
    </source>
</evidence>
<dbReference type="Gene3D" id="2.60.40.2380">
    <property type="match status" value="1"/>
</dbReference>
<dbReference type="InterPro" id="IPR043128">
    <property type="entry name" value="Rev_trsase/Diguanyl_cyclase"/>
</dbReference>
<feature type="transmembrane region" description="Helical" evidence="4">
    <location>
        <begin position="195"/>
        <end position="214"/>
    </location>
</feature>
<gene>
    <name evidence="7" type="ORF">OLMES_0406</name>
</gene>
<dbReference type="EMBL" id="CP021425">
    <property type="protein sequence ID" value="ARU54510.1"/>
    <property type="molecule type" value="Genomic_DNA"/>
</dbReference>
<keyword evidence="4" id="KW-0472">Membrane</keyword>
<evidence type="ECO:0000313" key="7">
    <source>
        <dbReference type="EMBL" id="ARU54510.1"/>
    </source>
</evidence>
<dbReference type="GO" id="GO:0052621">
    <property type="term" value="F:diguanylate cyclase activity"/>
    <property type="evidence" value="ECO:0007669"/>
    <property type="project" value="UniProtKB-EC"/>
</dbReference>
<dbReference type="NCBIfam" id="TIGR00254">
    <property type="entry name" value="GGDEF"/>
    <property type="match status" value="1"/>
</dbReference>
<dbReference type="PANTHER" id="PTHR45138">
    <property type="entry name" value="REGULATORY COMPONENTS OF SENSORY TRANSDUCTION SYSTEM"/>
    <property type="match status" value="1"/>
</dbReference>
<dbReference type="InterPro" id="IPR000160">
    <property type="entry name" value="GGDEF_dom"/>
</dbReference>
<dbReference type="RefSeq" id="WP_087459704.1">
    <property type="nucleotide sequence ID" value="NZ_CP021425.1"/>
</dbReference>
<dbReference type="SMART" id="SM00267">
    <property type="entry name" value="GGDEF"/>
    <property type="match status" value="1"/>
</dbReference>
<dbReference type="PANTHER" id="PTHR45138:SF9">
    <property type="entry name" value="DIGUANYLATE CYCLASE DGCM-RELATED"/>
    <property type="match status" value="1"/>
</dbReference>
<dbReference type="CDD" id="cd01949">
    <property type="entry name" value="GGDEF"/>
    <property type="match status" value="1"/>
</dbReference>
<dbReference type="PROSITE" id="PS50887">
    <property type="entry name" value="GGDEF"/>
    <property type="match status" value="1"/>
</dbReference>
<dbReference type="FunFam" id="3.30.70.270:FF:000001">
    <property type="entry name" value="Diguanylate cyclase domain protein"/>
    <property type="match status" value="1"/>
</dbReference>
<feature type="transmembrane region" description="Helical" evidence="4">
    <location>
        <begin position="313"/>
        <end position="334"/>
    </location>
</feature>
<organism evidence="7 8">
    <name type="scientific">Oleiphilus messinensis</name>
    <dbReference type="NCBI Taxonomy" id="141451"/>
    <lineage>
        <taxon>Bacteria</taxon>
        <taxon>Pseudomonadati</taxon>
        <taxon>Pseudomonadota</taxon>
        <taxon>Gammaproteobacteria</taxon>
        <taxon>Oceanospirillales</taxon>
        <taxon>Oleiphilaceae</taxon>
        <taxon>Oleiphilus</taxon>
    </lineage>
</organism>
<dbReference type="GO" id="GO:0043709">
    <property type="term" value="P:cell adhesion involved in single-species biofilm formation"/>
    <property type="evidence" value="ECO:0007669"/>
    <property type="project" value="TreeGrafter"/>
</dbReference>
<dbReference type="InterPro" id="IPR011622">
    <property type="entry name" value="7TMR_DISM_rcpt_extracell_dom2"/>
</dbReference>
<comment type="cofactor">
    <cofactor evidence="1">
        <name>Mg(2+)</name>
        <dbReference type="ChEBI" id="CHEBI:18420"/>
    </cofactor>
</comment>
<feature type="transmembrane region" description="Helical" evidence="4">
    <location>
        <begin position="221"/>
        <end position="243"/>
    </location>
</feature>
<keyword evidence="4" id="KW-0812">Transmembrane</keyword>
<feature type="chain" id="PRO_5012417518" description="diguanylate cyclase" evidence="5">
    <location>
        <begin position="26"/>
        <end position="638"/>
    </location>
</feature>
<dbReference type="InterPro" id="IPR050469">
    <property type="entry name" value="Diguanylate_Cyclase"/>
</dbReference>
<reference evidence="7 8" key="1">
    <citation type="submission" date="2017-05" db="EMBL/GenBank/DDBJ databases">
        <title>Genomic insights into alkan degradation activity of Oleiphilus messinensis.</title>
        <authorList>
            <person name="Kozyavkin S.A."/>
            <person name="Slesarev A.I."/>
            <person name="Golyshin P.N."/>
            <person name="Korzhenkov A."/>
            <person name="Golyshina O.N."/>
            <person name="Toshchakov S.V."/>
        </authorList>
    </citation>
    <scope>NUCLEOTIDE SEQUENCE [LARGE SCALE GENOMIC DNA]</scope>
    <source>
        <strain evidence="7 8">ME102</strain>
    </source>
</reference>
<feature type="transmembrane region" description="Helical" evidence="4">
    <location>
        <begin position="255"/>
        <end position="275"/>
    </location>
</feature>
<name>A0A1Y0I2M6_9GAMM</name>
<keyword evidence="4" id="KW-1133">Transmembrane helix</keyword>
<protein>
    <recommendedName>
        <fullName evidence="2">diguanylate cyclase</fullName>
        <ecNumber evidence="2">2.7.7.65</ecNumber>
    </recommendedName>
</protein>
<proteinExistence type="predicted"/>
<dbReference type="Pfam" id="PF00990">
    <property type="entry name" value="GGDEF"/>
    <property type="match status" value="1"/>
</dbReference>
<keyword evidence="8" id="KW-1185">Reference proteome</keyword>
<feature type="domain" description="GGDEF" evidence="6">
    <location>
        <begin position="492"/>
        <end position="626"/>
    </location>
</feature>
<evidence type="ECO:0000256" key="5">
    <source>
        <dbReference type="SAM" id="SignalP"/>
    </source>
</evidence>
<dbReference type="InterPro" id="IPR029787">
    <property type="entry name" value="Nucleotide_cyclase"/>
</dbReference>
<keyword evidence="5" id="KW-0732">Signal</keyword>
<dbReference type="Proteomes" id="UP000196027">
    <property type="component" value="Chromosome"/>
</dbReference>
<dbReference type="GO" id="GO:0005886">
    <property type="term" value="C:plasma membrane"/>
    <property type="evidence" value="ECO:0007669"/>
    <property type="project" value="TreeGrafter"/>
</dbReference>
<dbReference type="EC" id="2.7.7.65" evidence="2"/>
<evidence type="ECO:0000256" key="1">
    <source>
        <dbReference type="ARBA" id="ARBA00001946"/>
    </source>
</evidence>
<dbReference type="Pfam" id="PF07695">
    <property type="entry name" value="7TMR-DISM_7TM"/>
    <property type="match status" value="1"/>
</dbReference>